<name>A0A1R1BFF7_PAEAM</name>
<protein>
    <submittedName>
        <fullName evidence="5">AraC family transcriptional regulator</fullName>
    </submittedName>
</protein>
<dbReference type="InterPro" id="IPR009057">
    <property type="entry name" value="Homeodomain-like_sf"/>
</dbReference>
<evidence type="ECO:0000313" key="6">
    <source>
        <dbReference type="Proteomes" id="UP000187134"/>
    </source>
</evidence>
<dbReference type="PANTHER" id="PTHR43280:SF28">
    <property type="entry name" value="HTH-TYPE TRANSCRIPTIONAL ACTIVATOR RHAS"/>
    <property type="match status" value="1"/>
</dbReference>
<dbReference type="GO" id="GO:0003700">
    <property type="term" value="F:DNA-binding transcription factor activity"/>
    <property type="evidence" value="ECO:0007669"/>
    <property type="project" value="InterPro"/>
</dbReference>
<dbReference type="AlphaFoldDB" id="A0A1R1BFF7"/>
<proteinExistence type="predicted"/>
<dbReference type="SUPFAM" id="SSF46689">
    <property type="entry name" value="Homeodomain-like"/>
    <property type="match status" value="2"/>
</dbReference>
<dbReference type="Pfam" id="PF12833">
    <property type="entry name" value="HTH_18"/>
    <property type="match status" value="1"/>
</dbReference>
<comment type="caution">
    <text evidence="5">The sequence shown here is derived from an EMBL/GenBank/DDBJ whole genome shotgun (WGS) entry which is preliminary data.</text>
</comment>
<dbReference type="Proteomes" id="UP000187134">
    <property type="component" value="Unassembled WGS sequence"/>
</dbReference>
<feature type="domain" description="HTH araC/xylS-type" evidence="4">
    <location>
        <begin position="191"/>
        <end position="289"/>
    </location>
</feature>
<reference evidence="5 6" key="1">
    <citation type="submission" date="2016-11" db="EMBL/GenBank/DDBJ databases">
        <title>Paenibacillus species isolates.</title>
        <authorList>
            <person name="Beno S.M."/>
        </authorList>
    </citation>
    <scope>NUCLEOTIDE SEQUENCE [LARGE SCALE GENOMIC DNA]</scope>
    <source>
        <strain evidence="5 6">FSL H8-0246</strain>
    </source>
</reference>
<evidence type="ECO:0000259" key="4">
    <source>
        <dbReference type="PROSITE" id="PS01124"/>
    </source>
</evidence>
<organism evidence="5 6">
    <name type="scientific">Paenibacillus amylolyticus</name>
    <dbReference type="NCBI Taxonomy" id="1451"/>
    <lineage>
        <taxon>Bacteria</taxon>
        <taxon>Bacillati</taxon>
        <taxon>Bacillota</taxon>
        <taxon>Bacilli</taxon>
        <taxon>Bacillales</taxon>
        <taxon>Paenibacillaceae</taxon>
        <taxon>Paenibacillus</taxon>
    </lineage>
</organism>
<dbReference type="EMBL" id="MRTJ01000025">
    <property type="protein sequence ID" value="OMF05882.1"/>
    <property type="molecule type" value="Genomic_DNA"/>
</dbReference>
<evidence type="ECO:0000256" key="2">
    <source>
        <dbReference type="ARBA" id="ARBA00023125"/>
    </source>
</evidence>
<dbReference type="PROSITE" id="PS01124">
    <property type="entry name" value="HTH_ARAC_FAMILY_2"/>
    <property type="match status" value="1"/>
</dbReference>
<accession>A0A1R1BFF7</accession>
<dbReference type="PROSITE" id="PS00041">
    <property type="entry name" value="HTH_ARAC_FAMILY_1"/>
    <property type="match status" value="1"/>
</dbReference>
<dbReference type="OrthoDB" id="192171at2"/>
<evidence type="ECO:0000256" key="1">
    <source>
        <dbReference type="ARBA" id="ARBA00023015"/>
    </source>
</evidence>
<dbReference type="SMART" id="SM00342">
    <property type="entry name" value="HTH_ARAC"/>
    <property type="match status" value="1"/>
</dbReference>
<dbReference type="PANTHER" id="PTHR43280">
    <property type="entry name" value="ARAC-FAMILY TRANSCRIPTIONAL REGULATOR"/>
    <property type="match status" value="1"/>
</dbReference>
<sequence>MTLKNEVNSLKEELIVALQTPPLPYYWESGRSTFRIGDRHPNRRNFGLFDVLLVVDGELHIGENGTEWTLGIGDALLLLPEGEHYSFRPCEQKTTFYWVHFEHVDWHQSPLIEESEVVNPLSPFDKPKLIRIPKKSTLLSPQLAFDLMQQLLELPVGDAFWEKQQLLFRFLAMLENGISDIAKTPASRLAEKVAVFIQQHYQEEITNETLSSALHFHPSYIVRCMKMKYGVTPVQYLLQFRIERAKQLLVSTEWSIDRIAAEVGFQYAPYFSTCFKRGVGISPLQFRKKYLN</sequence>
<evidence type="ECO:0000256" key="3">
    <source>
        <dbReference type="ARBA" id="ARBA00023163"/>
    </source>
</evidence>
<keyword evidence="2" id="KW-0238">DNA-binding</keyword>
<dbReference type="SUPFAM" id="SSF51215">
    <property type="entry name" value="Regulatory protein AraC"/>
    <property type="match status" value="1"/>
</dbReference>
<dbReference type="Gene3D" id="1.10.10.60">
    <property type="entry name" value="Homeodomain-like"/>
    <property type="match status" value="2"/>
</dbReference>
<keyword evidence="1" id="KW-0805">Transcription regulation</keyword>
<keyword evidence="3" id="KW-0804">Transcription</keyword>
<evidence type="ECO:0000313" key="5">
    <source>
        <dbReference type="EMBL" id="OMF05882.1"/>
    </source>
</evidence>
<dbReference type="InterPro" id="IPR037923">
    <property type="entry name" value="HTH-like"/>
</dbReference>
<dbReference type="InterPro" id="IPR018062">
    <property type="entry name" value="HTH_AraC-typ_CS"/>
</dbReference>
<gene>
    <name evidence="5" type="ORF">BK131_28770</name>
</gene>
<dbReference type="InterPro" id="IPR018060">
    <property type="entry name" value="HTH_AraC"/>
</dbReference>
<dbReference type="GO" id="GO:0043565">
    <property type="term" value="F:sequence-specific DNA binding"/>
    <property type="evidence" value="ECO:0007669"/>
    <property type="project" value="InterPro"/>
</dbReference>
<dbReference type="RefSeq" id="WP_076334172.1">
    <property type="nucleotide sequence ID" value="NZ_MRTJ01000025.1"/>
</dbReference>